<evidence type="ECO:0000259" key="1">
    <source>
        <dbReference type="Pfam" id="PF12867"/>
    </source>
</evidence>
<dbReference type="InterPro" id="IPR024775">
    <property type="entry name" value="DinB-like"/>
</dbReference>
<sequence>MLIKPEITEYAPYYETYISLLPENNLIPLLDKQLEETIHLLSNLSEEQWYYRYAPNKWSLKEVIGHIADTERILYYRMLAIARGETIPLPGYDDDAYVAQASFDKHSISYLLESLALARQSTIHLLKGLDNTTYINHGHANNHPVTVRALAYIIAGHELHHRTIIHERYLTSNRSEA</sequence>
<reference evidence="2" key="2">
    <citation type="submission" date="2020-09" db="EMBL/GenBank/DDBJ databases">
        <authorList>
            <person name="Sun Q."/>
            <person name="Zhou Y."/>
        </authorList>
    </citation>
    <scope>NUCLEOTIDE SEQUENCE</scope>
    <source>
        <strain evidence="2">CGMCC 1.12698</strain>
    </source>
</reference>
<dbReference type="RefSeq" id="WP_188386701.1">
    <property type="nucleotide sequence ID" value="NZ_BMFK01000001.1"/>
</dbReference>
<dbReference type="Proteomes" id="UP000605259">
    <property type="component" value="Unassembled WGS sequence"/>
</dbReference>
<organism evidence="2 3">
    <name type="scientific">Priestia taiwanensis</name>
    <dbReference type="NCBI Taxonomy" id="1347902"/>
    <lineage>
        <taxon>Bacteria</taxon>
        <taxon>Bacillati</taxon>
        <taxon>Bacillota</taxon>
        <taxon>Bacilli</taxon>
        <taxon>Bacillales</taxon>
        <taxon>Bacillaceae</taxon>
        <taxon>Priestia</taxon>
    </lineage>
</organism>
<evidence type="ECO:0000313" key="2">
    <source>
        <dbReference type="EMBL" id="GGE56280.1"/>
    </source>
</evidence>
<dbReference type="Gene3D" id="1.20.120.450">
    <property type="entry name" value="dinb family like domain"/>
    <property type="match status" value="1"/>
</dbReference>
<dbReference type="AlphaFoldDB" id="A0A917EM97"/>
<comment type="caution">
    <text evidence="2">The sequence shown here is derived from an EMBL/GenBank/DDBJ whole genome shotgun (WGS) entry which is preliminary data.</text>
</comment>
<evidence type="ECO:0000313" key="3">
    <source>
        <dbReference type="Proteomes" id="UP000605259"/>
    </source>
</evidence>
<dbReference type="InterPro" id="IPR034660">
    <property type="entry name" value="DinB/YfiT-like"/>
</dbReference>
<feature type="domain" description="DinB-like" evidence="1">
    <location>
        <begin position="30"/>
        <end position="165"/>
    </location>
</feature>
<accession>A0A917EM97</accession>
<dbReference type="Pfam" id="PF12867">
    <property type="entry name" value="DinB_2"/>
    <property type="match status" value="1"/>
</dbReference>
<protein>
    <recommendedName>
        <fullName evidence="1">DinB-like domain-containing protein</fullName>
    </recommendedName>
</protein>
<reference evidence="2" key="1">
    <citation type="journal article" date="2014" name="Int. J. Syst. Evol. Microbiol.">
        <title>Complete genome sequence of Corynebacterium casei LMG S-19264T (=DSM 44701T), isolated from a smear-ripened cheese.</title>
        <authorList>
            <consortium name="US DOE Joint Genome Institute (JGI-PGF)"/>
            <person name="Walter F."/>
            <person name="Albersmeier A."/>
            <person name="Kalinowski J."/>
            <person name="Ruckert C."/>
        </authorList>
    </citation>
    <scope>NUCLEOTIDE SEQUENCE</scope>
    <source>
        <strain evidence="2">CGMCC 1.12698</strain>
    </source>
</reference>
<keyword evidence="3" id="KW-1185">Reference proteome</keyword>
<name>A0A917EM97_9BACI</name>
<gene>
    <name evidence="2" type="ORF">GCM10007140_03200</name>
</gene>
<proteinExistence type="predicted"/>
<dbReference type="EMBL" id="BMFK01000001">
    <property type="protein sequence ID" value="GGE56280.1"/>
    <property type="molecule type" value="Genomic_DNA"/>
</dbReference>
<dbReference type="SUPFAM" id="SSF109854">
    <property type="entry name" value="DinB/YfiT-like putative metalloenzymes"/>
    <property type="match status" value="1"/>
</dbReference>